<dbReference type="Gene3D" id="3.50.50.60">
    <property type="entry name" value="FAD/NAD(P)-binding domain"/>
    <property type="match status" value="1"/>
</dbReference>
<keyword evidence="4" id="KW-0274">FAD</keyword>
<keyword evidence="3" id="KW-0285">Flavoprotein</keyword>
<evidence type="ECO:0000256" key="7">
    <source>
        <dbReference type="ARBA" id="ARBA00023033"/>
    </source>
</evidence>
<dbReference type="InterPro" id="IPR036188">
    <property type="entry name" value="FAD/NAD-bd_sf"/>
</dbReference>
<evidence type="ECO:0000256" key="4">
    <source>
        <dbReference type="ARBA" id="ARBA00022827"/>
    </source>
</evidence>
<accession>A0A7I9UXR1</accession>
<reference evidence="9" key="1">
    <citation type="submission" date="2019-06" db="EMBL/GenBank/DDBJ databases">
        <title>Gordonia isolated from sludge of a wastewater treatment plant.</title>
        <authorList>
            <person name="Tamura T."/>
            <person name="Aoyama K."/>
            <person name="Kang Y."/>
            <person name="Saito S."/>
            <person name="Akiyama N."/>
            <person name="Yazawa K."/>
            <person name="Gonoi T."/>
            <person name="Mikami Y."/>
        </authorList>
    </citation>
    <scope>NUCLEOTIDE SEQUENCE [LARGE SCALE GENOMIC DNA]</scope>
    <source>
        <strain evidence="9">NBRC 107697</strain>
    </source>
</reference>
<dbReference type="InterPro" id="IPR050775">
    <property type="entry name" value="FAD-binding_Monooxygenases"/>
</dbReference>
<dbReference type="AlphaFoldDB" id="A0A7I9UXR1"/>
<sequence>MSAGVQRIEADANAQDKWMSHVDEMAAGTLFQTADSWYVGANIPGKPRGFSFYIGPGYISRCSEVASNGYPGFTLA</sequence>
<keyword evidence="7" id="KW-0503">Monooxygenase</keyword>
<evidence type="ECO:0008006" key="10">
    <source>
        <dbReference type="Google" id="ProtNLM"/>
    </source>
</evidence>
<keyword evidence="9" id="KW-1185">Reference proteome</keyword>
<dbReference type="GO" id="GO:0016709">
    <property type="term" value="F:oxidoreductase activity, acting on paired donors, with incorporation or reduction of molecular oxygen, NAD(P)H as one donor, and incorporation of one atom of oxygen"/>
    <property type="evidence" value="ECO:0007669"/>
    <property type="project" value="UniProtKB-ARBA"/>
</dbReference>
<evidence type="ECO:0000313" key="8">
    <source>
        <dbReference type="EMBL" id="GED97948.1"/>
    </source>
</evidence>
<name>A0A7I9UXR1_9ACTN</name>
<comment type="caution">
    <text evidence="8">The sequence shown here is derived from an EMBL/GenBank/DDBJ whole genome shotgun (WGS) entry which is preliminary data.</text>
</comment>
<gene>
    <name evidence="8" type="ORF">nbrc107697_19870</name>
</gene>
<evidence type="ECO:0000313" key="9">
    <source>
        <dbReference type="Proteomes" id="UP000444980"/>
    </source>
</evidence>
<evidence type="ECO:0000256" key="1">
    <source>
        <dbReference type="ARBA" id="ARBA00001974"/>
    </source>
</evidence>
<dbReference type="Proteomes" id="UP000444980">
    <property type="component" value="Unassembled WGS sequence"/>
</dbReference>
<keyword evidence="6" id="KW-0560">Oxidoreductase</keyword>
<dbReference type="RefSeq" id="WP_161927200.1">
    <property type="nucleotide sequence ID" value="NZ_BJOU01000001.1"/>
</dbReference>
<dbReference type="PANTHER" id="PTHR43098">
    <property type="entry name" value="L-ORNITHINE N(5)-MONOOXYGENASE-RELATED"/>
    <property type="match status" value="1"/>
</dbReference>
<dbReference type="EMBL" id="BJOU01000001">
    <property type="protein sequence ID" value="GED97948.1"/>
    <property type="molecule type" value="Genomic_DNA"/>
</dbReference>
<dbReference type="PANTHER" id="PTHR43098:SF3">
    <property type="entry name" value="L-ORNITHINE N(5)-MONOOXYGENASE-RELATED"/>
    <property type="match status" value="1"/>
</dbReference>
<dbReference type="OrthoDB" id="5168853at2"/>
<evidence type="ECO:0000256" key="2">
    <source>
        <dbReference type="ARBA" id="ARBA00010139"/>
    </source>
</evidence>
<organism evidence="8 9">
    <name type="scientific">Gordonia crocea</name>
    <dbReference type="NCBI Taxonomy" id="589162"/>
    <lineage>
        <taxon>Bacteria</taxon>
        <taxon>Bacillati</taxon>
        <taxon>Actinomycetota</taxon>
        <taxon>Actinomycetes</taxon>
        <taxon>Mycobacteriales</taxon>
        <taxon>Gordoniaceae</taxon>
        <taxon>Gordonia</taxon>
    </lineage>
</organism>
<evidence type="ECO:0000256" key="3">
    <source>
        <dbReference type="ARBA" id="ARBA00022630"/>
    </source>
</evidence>
<evidence type="ECO:0000256" key="6">
    <source>
        <dbReference type="ARBA" id="ARBA00023002"/>
    </source>
</evidence>
<evidence type="ECO:0000256" key="5">
    <source>
        <dbReference type="ARBA" id="ARBA00022857"/>
    </source>
</evidence>
<comment type="similarity">
    <text evidence="2">Belongs to the FAD-binding monooxygenase family.</text>
</comment>
<keyword evidence="5" id="KW-0521">NADP</keyword>
<proteinExistence type="inferred from homology"/>
<protein>
    <recommendedName>
        <fullName evidence="10">Cyclohexanone monooxygenase</fullName>
    </recommendedName>
</protein>
<comment type="cofactor">
    <cofactor evidence="1">
        <name>FAD</name>
        <dbReference type="ChEBI" id="CHEBI:57692"/>
    </cofactor>
</comment>